<dbReference type="PROSITE" id="PS50835">
    <property type="entry name" value="IG_LIKE"/>
    <property type="match status" value="1"/>
</dbReference>
<dbReference type="Gene3D" id="2.60.40.10">
    <property type="entry name" value="Immunoglobulins"/>
    <property type="match status" value="1"/>
</dbReference>
<dbReference type="InterPro" id="IPR003598">
    <property type="entry name" value="Ig_sub2"/>
</dbReference>
<evidence type="ECO:0000256" key="4">
    <source>
        <dbReference type="ARBA" id="ARBA00023319"/>
    </source>
</evidence>
<dbReference type="InterPro" id="IPR007110">
    <property type="entry name" value="Ig-like_dom"/>
</dbReference>
<name>A0AAW1D8W7_9HEMI</name>
<dbReference type="SMART" id="SM00409">
    <property type="entry name" value="IG"/>
    <property type="match status" value="1"/>
</dbReference>
<dbReference type="Pfam" id="PF13927">
    <property type="entry name" value="Ig_3"/>
    <property type="match status" value="1"/>
</dbReference>
<evidence type="ECO:0000256" key="1">
    <source>
        <dbReference type="ARBA" id="ARBA00022729"/>
    </source>
</evidence>
<evidence type="ECO:0000259" key="5">
    <source>
        <dbReference type="PROSITE" id="PS50835"/>
    </source>
</evidence>
<dbReference type="SUPFAM" id="SSF48726">
    <property type="entry name" value="Immunoglobulin"/>
    <property type="match status" value="1"/>
</dbReference>
<evidence type="ECO:0000256" key="2">
    <source>
        <dbReference type="ARBA" id="ARBA00022737"/>
    </source>
</evidence>
<keyword evidence="2" id="KW-0677">Repeat</keyword>
<dbReference type="AlphaFoldDB" id="A0AAW1D8W7"/>
<organism evidence="6 7">
    <name type="scientific">Rhynocoris fuscipes</name>
    <dbReference type="NCBI Taxonomy" id="488301"/>
    <lineage>
        <taxon>Eukaryota</taxon>
        <taxon>Metazoa</taxon>
        <taxon>Ecdysozoa</taxon>
        <taxon>Arthropoda</taxon>
        <taxon>Hexapoda</taxon>
        <taxon>Insecta</taxon>
        <taxon>Pterygota</taxon>
        <taxon>Neoptera</taxon>
        <taxon>Paraneoptera</taxon>
        <taxon>Hemiptera</taxon>
        <taxon>Heteroptera</taxon>
        <taxon>Panheteroptera</taxon>
        <taxon>Cimicomorpha</taxon>
        <taxon>Reduviidae</taxon>
        <taxon>Harpactorinae</taxon>
        <taxon>Harpactorini</taxon>
        <taxon>Rhynocoris</taxon>
    </lineage>
</organism>
<keyword evidence="7" id="KW-1185">Reference proteome</keyword>
<dbReference type="PANTHER" id="PTHR12231">
    <property type="entry name" value="CTX-RELATED TYPE I TRANSMEMBRANE PROTEIN"/>
    <property type="match status" value="1"/>
</dbReference>
<evidence type="ECO:0000313" key="6">
    <source>
        <dbReference type="EMBL" id="KAK9507161.1"/>
    </source>
</evidence>
<comment type="caution">
    <text evidence="6">The sequence shown here is derived from an EMBL/GenBank/DDBJ whole genome shotgun (WGS) entry which is preliminary data.</text>
</comment>
<evidence type="ECO:0000313" key="7">
    <source>
        <dbReference type="Proteomes" id="UP001461498"/>
    </source>
</evidence>
<evidence type="ECO:0000256" key="3">
    <source>
        <dbReference type="ARBA" id="ARBA00023157"/>
    </source>
</evidence>
<dbReference type="InterPro" id="IPR051170">
    <property type="entry name" value="Neural/epithelial_adhesion"/>
</dbReference>
<keyword evidence="3" id="KW-1015">Disulfide bond</keyword>
<accession>A0AAW1D8W7</accession>
<proteinExistence type="predicted"/>
<gene>
    <name evidence="6" type="ORF">O3M35_007073</name>
</gene>
<dbReference type="InterPro" id="IPR013783">
    <property type="entry name" value="Ig-like_fold"/>
</dbReference>
<dbReference type="SMART" id="SM00408">
    <property type="entry name" value="IGc2"/>
    <property type="match status" value="1"/>
</dbReference>
<reference evidence="6 7" key="1">
    <citation type="submission" date="2022-12" db="EMBL/GenBank/DDBJ databases">
        <title>Chromosome-level genome assembly of true bugs.</title>
        <authorList>
            <person name="Ma L."/>
            <person name="Li H."/>
        </authorList>
    </citation>
    <scope>NUCLEOTIDE SEQUENCE [LARGE SCALE GENOMIC DNA]</scope>
    <source>
        <strain evidence="6">Lab_2022b</strain>
    </source>
</reference>
<dbReference type="GO" id="GO:0043005">
    <property type="term" value="C:neuron projection"/>
    <property type="evidence" value="ECO:0007669"/>
    <property type="project" value="TreeGrafter"/>
</dbReference>
<dbReference type="InterPro" id="IPR003599">
    <property type="entry name" value="Ig_sub"/>
</dbReference>
<keyword evidence="1" id="KW-0732">Signal</keyword>
<keyword evidence="4" id="KW-0393">Immunoglobulin domain</keyword>
<dbReference type="EMBL" id="JAPXFL010000004">
    <property type="protein sequence ID" value="KAK9507161.1"/>
    <property type="molecule type" value="Genomic_DNA"/>
</dbReference>
<sequence length="142" mass="15608">MGAYLCIASNDVPPAVSKRITLNVNFAPVIKVPNQLLGSPVGSDVTMTCVVEAYPNTINYWLKNRGQMLLNGAKHSVEEMRENYRVVLKLTVKKFSLSDLGTYTCVATNGLGKSEGAVRLYGNYFPALLVFIYFSPLLSLNI</sequence>
<feature type="domain" description="Ig-like" evidence="5">
    <location>
        <begin position="28"/>
        <end position="121"/>
    </location>
</feature>
<dbReference type="Proteomes" id="UP001461498">
    <property type="component" value="Unassembled WGS sequence"/>
</dbReference>
<dbReference type="InterPro" id="IPR036179">
    <property type="entry name" value="Ig-like_dom_sf"/>
</dbReference>
<dbReference type="FunFam" id="2.60.40.10:FF:000032">
    <property type="entry name" value="palladin isoform X1"/>
    <property type="match status" value="1"/>
</dbReference>
<dbReference type="PANTHER" id="PTHR12231:SF105">
    <property type="entry name" value="LACHESIN-LIKE PROTEIN"/>
    <property type="match status" value="1"/>
</dbReference>
<protein>
    <recommendedName>
        <fullName evidence="5">Ig-like domain-containing protein</fullName>
    </recommendedName>
</protein>